<sequence>MHPSMRETLLSASEAPLPGKYYLSLDQGDVYKVVAGQIGYQLLKMVGYKEQKKTDAKFDVSMQTLIDEIDEWRRQKFISEGEAREQKNALYAMQSQHVIKEVLFERKQFEMVYGLTGFIRLNAEYASVCAFTSFKLSSN</sequence>
<name>A0A915HR67_ROMCU</name>
<organism evidence="1 2">
    <name type="scientific">Romanomermis culicivorax</name>
    <name type="common">Nematode worm</name>
    <dbReference type="NCBI Taxonomy" id="13658"/>
    <lineage>
        <taxon>Eukaryota</taxon>
        <taxon>Metazoa</taxon>
        <taxon>Ecdysozoa</taxon>
        <taxon>Nematoda</taxon>
        <taxon>Enoplea</taxon>
        <taxon>Dorylaimia</taxon>
        <taxon>Mermithida</taxon>
        <taxon>Mermithoidea</taxon>
        <taxon>Mermithidae</taxon>
        <taxon>Romanomermis</taxon>
    </lineage>
</organism>
<dbReference type="WBParaSite" id="nRc.2.0.1.t03935-RA">
    <property type="protein sequence ID" value="nRc.2.0.1.t03935-RA"/>
    <property type="gene ID" value="nRc.2.0.1.g03935"/>
</dbReference>
<accession>A0A915HR67</accession>
<evidence type="ECO:0000313" key="1">
    <source>
        <dbReference type="Proteomes" id="UP000887565"/>
    </source>
</evidence>
<protein>
    <submittedName>
        <fullName evidence="2">Uncharacterized protein</fullName>
    </submittedName>
</protein>
<reference evidence="2" key="1">
    <citation type="submission" date="2022-11" db="UniProtKB">
        <authorList>
            <consortium name="WormBaseParasite"/>
        </authorList>
    </citation>
    <scope>IDENTIFICATION</scope>
</reference>
<dbReference type="AlphaFoldDB" id="A0A915HR67"/>
<proteinExistence type="predicted"/>
<keyword evidence="1" id="KW-1185">Reference proteome</keyword>
<dbReference type="Proteomes" id="UP000887565">
    <property type="component" value="Unplaced"/>
</dbReference>
<evidence type="ECO:0000313" key="2">
    <source>
        <dbReference type="WBParaSite" id="nRc.2.0.1.t03935-RA"/>
    </source>
</evidence>